<protein>
    <submittedName>
        <fullName evidence="2">Uncharacterized protein</fullName>
    </submittedName>
</protein>
<evidence type="ECO:0000256" key="1">
    <source>
        <dbReference type="SAM" id="MobiDB-lite"/>
    </source>
</evidence>
<reference evidence="2" key="1">
    <citation type="journal article" date="2023" name="Mol. Phylogenet. Evol.">
        <title>Genome-scale phylogeny and comparative genomics of the fungal order Sordariales.</title>
        <authorList>
            <person name="Hensen N."/>
            <person name="Bonometti L."/>
            <person name="Westerberg I."/>
            <person name="Brannstrom I.O."/>
            <person name="Guillou S."/>
            <person name="Cros-Aarteil S."/>
            <person name="Calhoun S."/>
            <person name="Haridas S."/>
            <person name="Kuo A."/>
            <person name="Mondo S."/>
            <person name="Pangilinan J."/>
            <person name="Riley R."/>
            <person name="LaButti K."/>
            <person name="Andreopoulos B."/>
            <person name="Lipzen A."/>
            <person name="Chen C."/>
            <person name="Yan M."/>
            <person name="Daum C."/>
            <person name="Ng V."/>
            <person name="Clum A."/>
            <person name="Steindorff A."/>
            <person name="Ohm R.A."/>
            <person name="Martin F."/>
            <person name="Silar P."/>
            <person name="Natvig D.O."/>
            <person name="Lalanne C."/>
            <person name="Gautier V."/>
            <person name="Ament-Velasquez S.L."/>
            <person name="Kruys A."/>
            <person name="Hutchinson M.I."/>
            <person name="Powell A.J."/>
            <person name="Barry K."/>
            <person name="Miller A.N."/>
            <person name="Grigoriev I.V."/>
            <person name="Debuchy R."/>
            <person name="Gladieux P."/>
            <person name="Hiltunen Thoren M."/>
            <person name="Johannesson H."/>
        </authorList>
    </citation>
    <scope>NUCLEOTIDE SEQUENCE</scope>
    <source>
        <strain evidence="2">CBS 168.71</strain>
    </source>
</reference>
<organism evidence="2 3">
    <name type="scientific">Chaetomium fimeti</name>
    <dbReference type="NCBI Taxonomy" id="1854472"/>
    <lineage>
        <taxon>Eukaryota</taxon>
        <taxon>Fungi</taxon>
        <taxon>Dikarya</taxon>
        <taxon>Ascomycota</taxon>
        <taxon>Pezizomycotina</taxon>
        <taxon>Sordariomycetes</taxon>
        <taxon>Sordariomycetidae</taxon>
        <taxon>Sordariales</taxon>
        <taxon>Chaetomiaceae</taxon>
        <taxon>Chaetomium</taxon>
    </lineage>
</organism>
<feature type="region of interest" description="Disordered" evidence="1">
    <location>
        <begin position="709"/>
        <end position="746"/>
    </location>
</feature>
<sequence>MAIIPPVEFIDELKANSATDRWDVMVSYSEKQLNDLLAVRWKRSMKPVPLKFEISTPIDRNSALVQAFDIKLGEPSLQFATARGKAMLSFPIEGGWQSKMVGKGRKDWEMDPVTIRPNSYAVDISVPVIHMFANDSESTISEPEGELAGNKPEEPSRAIVGDGTEIHFEEDKIGSTCITFQFDNEKIDAEIRNTTGKPLEDDSVMLKTKNNIVNGLVTYVLDKKHVKWIHYSIAVVTNKPGALNVFIKTKGGTAGSGMSPPSFRHSSTRDILPFPIGYDSSIIISRRLFVKDFLLPNLKTFLKNLQSDRPIEDKKPTSGTGLELNLRLDQNKTICYSDLNSGWGATLFTVHDFTTDFDMHPVTVVIDKGGDGITPEAKWHWEFTSRLDWEFDTTVGGSSNLGGRATVTATMPGTPHPFATISGDSLDISLAFRDPTDQPKLNFKAEYRKRPWYVHREMVDYVPDRLHKLSVKLTPFELSFPKLDFFATQNVFAPGTRFMTATQVLFPHDVVLAGKMVVETARGGAAGGGFAGIAAVESAPTTTDLPTTRSLAYSAYMYMPAAAAGAAQGLKELLDRLYTDNRFLGDAMTVADDRDGEGVLDWFHEQGYQIAWGGVKKQLEDLTLPGPKFDVRFAGGVYKLKDESLGFEELFVHPVTRKVYIDGQETVASETDGTNGNLLVTVTDGDGGEHRLKLEFAAKDGLVTGLTGSTWPTDAPDKTSPVSGEIFFPWDDKRPTGPDRRDVSPAEKHWEREANQYYAVGLDLVSPMRVPPLSPNDAAAVTERFFAPMMLMAPPEAAAPAITPRMCRDIIALIEWPVTAPYRAWKFLQGVQKRKKNKVLDQYSDKTKLFIAEEPLPEEVLDQFHEAVERNVNEAMDVPGYRNEKPEKIREFIERGLREELVRTLTGLSRRELAEQLKALEGARGLQTKTVINEAIDSRLGTDIDRKNYEPYLESCIARRQAELKYEDALKDVEKFQEVIKRARQEYEDHATEIQKRKTELESMRKDLEEQPSEPESREKRVKELEEEVNKIVEKQKEAAERRAEAEEKKEEKEKERDNESEKKTNREKEVEFHKKRWLKEHEKL</sequence>
<feature type="region of interest" description="Disordered" evidence="1">
    <location>
        <begin position="988"/>
        <end position="1085"/>
    </location>
</feature>
<feature type="compositionally biased region" description="Basic and acidic residues" evidence="1">
    <location>
        <begin position="730"/>
        <end position="746"/>
    </location>
</feature>
<evidence type="ECO:0000313" key="3">
    <source>
        <dbReference type="Proteomes" id="UP001278766"/>
    </source>
</evidence>
<dbReference type="GeneID" id="87844321"/>
<name>A0AAE0HIN3_9PEZI</name>
<gene>
    <name evidence="2" type="ORF">B0H64DRAFT_457363</name>
</gene>
<evidence type="ECO:0000313" key="2">
    <source>
        <dbReference type="EMBL" id="KAK3297294.1"/>
    </source>
</evidence>
<dbReference type="AlphaFoldDB" id="A0AAE0HIN3"/>
<dbReference type="RefSeq" id="XP_062660808.1">
    <property type="nucleotide sequence ID" value="XM_062807373.1"/>
</dbReference>
<proteinExistence type="predicted"/>
<accession>A0AAE0HIN3</accession>
<reference evidence="2" key="2">
    <citation type="submission" date="2023-06" db="EMBL/GenBank/DDBJ databases">
        <authorList>
            <consortium name="Lawrence Berkeley National Laboratory"/>
            <person name="Haridas S."/>
            <person name="Hensen N."/>
            <person name="Bonometti L."/>
            <person name="Westerberg I."/>
            <person name="Brannstrom I.O."/>
            <person name="Guillou S."/>
            <person name="Cros-Aarteil S."/>
            <person name="Calhoun S."/>
            <person name="Kuo A."/>
            <person name="Mondo S."/>
            <person name="Pangilinan J."/>
            <person name="Riley R."/>
            <person name="Labutti K."/>
            <person name="Andreopoulos B."/>
            <person name="Lipzen A."/>
            <person name="Chen C."/>
            <person name="Yanf M."/>
            <person name="Daum C."/>
            <person name="Ng V."/>
            <person name="Clum A."/>
            <person name="Steindorff A."/>
            <person name="Ohm R."/>
            <person name="Martin F."/>
            <person name="Silar P."/>
            <person name="Natvig D."/>
            <person name="Lalanne C."/>
            <person name="Gautier V."/>
            <person name="Ament-Velasquez S.L."/>
            <person name="Kruys A."/>
            <person name="Hutchinson M.I."/>
            <person name="Powell A.J."/>
            <person name="Barry K."/>
            <person name="Miller A.N."/>
            <person name="Grigoriev I.V."/>
            <person name="Debuchy R."/>
            <person name="Gladieux P."/>
            <person name="Thoren M.H."/>
            <person name="Johannesson H."/>
        </authorList>
    </citation>
    <scope>NUCLEOTIDE SEQUENCE</scope>
    <source>
        <strain evidence="2">CBS 168.71</strain>
    </source>
</reference>
<feature type="compositionally biased region" description="Basic and acidic residues" evidence="1">
    <location>
        <begin position="988"/>
        <end position="1073"/>
    </location>
</feature>
<dbReference type="Proteomes" id="UP001278766">
    <property type="component" value="Unassembled WGS sequence"/>
</dbReference>
<dbReference type="EMBL" id="JAUEPN010000003">
    <property type="protein sequence ID" value="KAK3297294.1"/>
    <property type="molecule type" value="Genomic_DNA"/>
</dbReference>
<comment type="caution">
    <text evidence="2">The sequence shown here is derived from an EMBL/GenBank/DDBJ whole genome shotgun (WGS) entry which is preliminary data.</text>
</comment>
<keyword evidence="3" id="KW-1185">Reference proteome</keyword>